<reference evidence="2 3" key="1">
    <citation type="journal article" date="2016" name="Arch. Microbiol.">
        <title>Streptomyces zhihengii sp. nov., isolated from rhizospheric soil of Psammosilene tunicoides.</title>
        <authorList>
            <person name="Huang M.J."/>
            <person name="Fei J.J."/>
            <person name="Salam N."/>
            <person name="Kim C.J."/>
            <person name="Hozzein W.N."/>
            <person name="Xiao M."/>
            <person name="Huang H.Q."/>
            <person name="Li W.J."/>
        </authorList>
    </citation>
    <scope>NUCLEOTIDE SEQUENCE [LARGE SCALE GENOMIC DNA]</scope>
    <source>
        <strain evidence="2 3">YIM T102</strain>
    </source>
</reference>
<dbReference type="Proteomes" id="UP000664109">
    <property type="component" value="Unassembled WGS sequence"/>
</dbReference>
<evidence type="ECO:0000256" key="1">
    <source>
        <dbReference type="SAM" id="Phobius"/>
    </source>
</evidence>
<keyword evidence="1" id="KW-0812">Transmembrane</keyword>
<feature type="transmembrane region" description="Helical" evidence="1">
    <location>
        <begin position="50"/>
        <end position="79"/>
    </location>
</feature>
<sequence length="82" mass="9370">MSTAMERRLDEEPVPVLFVKDDGERQSLTTRSQARLRRIRDNRRHGRVRVLARIAGYGMLRGAAGALGASATGWIIWWIQQH</sequence>
<keyword evidence="3" id="KW-1185">Reference proteome</keyword>
<keyword evidence="1" id="KW-0472">Membrane</keyword>
<dbReference type="EMBL" id="JAFEJA010000004">
    <property type="protein sequence ID" value="MBM9624827.1"/>
    <property type="molecule type" value="Genomic_DNA"/>
</dbReference>
<protein>
    <submittedName>
        <fullName evidence="2">Uncharacterized protein</fullName>
    </submittedName>
</protein>
<comment type="caution">
    <text evidence="2">The sequence shown here is derived from an EMBL/GenBank/DDBJ whole genome shotgun (WGS) entry which is preliminary data.</text>
</comment>
<gene>
    <name evidence="2" type="ORF">JE024_40650</name>
</gene>
<organism evidence="2 3">
    <name type="scientific">Streptomyces zhihengii</name>
    <dbReference type="NCBI Taxonomy" id="1818004"/>
    <lineage>
        <taxon>Bacteria</taxon>
        <taxon>Bacillati</taxon>
        <taxon>Actinomycetota</taxon>
        <taxon>Actinomycetes</taxon>
        <taxon>Kitasatosporales</taxon>
        <taxon>Streptomycetaceae</taxon>
        <taxon>Streptomyces</taxon>
    </lineage>
</organism>
<dbReference type="RefSeq" id="WP_205379009.1">
    <property type="nucleotide sequence ID" value="NZ_JAFEJA010000004.1"/>
</dbReference>
<evidence type="ECO:0000313" key="3">
    <source>
        <dbReference type="Proteomes" id="UP000664109"/>
    </source>
</evidence>
<proteinExistence type="predicted"/>
<accession>A0ABS2V617</accession>
<name>A0ABS2V617_9ACTN</name>
<evidence type="ECO:0000313" key="2">
    <source>
        <dbReference type="EMBL" id="MBM9624827.1"/>
    </source>
</evidence>
<keyword evidence="2" id="KW-0614">Plasmid</keyword>
<keyword evidence="1" id="KW-1133">Transmembrane helix</keyword>
<geneLocation type="plasmid" evidence="2">
    <name>unnamed2</name>
</geneLocation>